<dbReference type="AlphaFoldDB" id="G7DUZ3"/>
<proteinExistence type="predicted"/>
<gene>
    <name evidence="2" type="primary">Mo01055</name>
    <name evidence="2" type="ORF">E5Q_01055</name>
</gene>
<accession>G7DUZ3</accession>
<evidence type="ECO:0000256" key="1">
    <source>
        <dbReference type="SAM" id="Phobius"/>
    </source>
</evidence>
<evidence type="ECO:0000313" key="2">
    <source>
        <dbReference type="EMBL" id="GAA94403.1"/>
    </source>
</evidence>
<dbReference type="Pfam" id="PF11885">
    <property type="entry name" value="DUF3405"/>
    <property type="match status" value="1"/>
</dbReference>
<feature type="transmembrane region" description="Helical" evidence="1">
    <location>
        <begin position="57"/>
        <end position="80"/>
    </location>
</feature>
<dbReference type="EMBL" id="BABT02000034">
    <property type="protein sequence ID" value="GAA94403.1"/>
    <property type="molecule type" value="Genomic_DNA"/>
</dbReference>
<dbReference type="InterPro" id="IPR021822">
    <property type="entry name" value="DUF3405"/>
</dbReference>
<reference evidence="2 3" key="1">
    <citation type="journal article" date="2011" name="J. Gen. Appl. Microbiol.">
        <title>Draft genome sequencing of the enigmatic basidiomycete Mixia osmundae.</title>
        <authorList>
            <person name="Nishida H."/>
            <person name="Nagatsuka Y."/>
            <person name="Sugiyama J."/>
        </authorList>
    </citation>
    <scope>NUCLEOTIDE SEQUENCE [LARGE SCALE GENOMIC DNA]</scope>
    <source>
        <strain evidence="3">CBS 9802 / IAM 14324 / JCM 22182 / KY 12970</strain>
    </source>
</reference>
<sequence length="442" mass="50442">MGAWANGANLSSEDVHSSSADEELNSDAFDASVSVDSNESFKEPLWRLNSSVRRRSGLLKTFIVLFCLGVWAVSLAVSLLQSDRMTRRVSSFLTAAADGPTMTPNTQRNANVRPNLLSHWHKAQDWHPLVGSNSECAMYQERYRPYTTGHWVSPSPPPHKGVTIALLLRMSHTAFQEPMRADRLLSYRALIAEAEVDAGIDVYFVPHVPANISIESFMTTVRSEFRDRTIPFSFETASAPYPDVDWQNVLHSNHIAVDYFLDLTQAQQYDGVWWAEEDVRLLGSWKTFFENVKRSLAVSRWQSWVAEEETRKPPNLILFMGQESNLLPPWVEGRARGCLAFSPPEHILKAWITIGYLTRKLHETFKELYRSGINCYTEEFIPTAARHANLSTISISMPVYKRADRPETTFDWGGRAAPDFYRDWRDLDICVPTPMLLHKWKV</sequence>
<reference evidence="2 3" key="2">
    <citation type="journal article" date="2012" name="Open Biol.">
        <title>Characteristics of nucleosomes and linker DNA regions on the genome of the basidiomycete Mixia osmundae revealed by mono- and dinucleosome mapping.</title>
        <authorList>
            <person name="Nishida H."/>
            <person name="Kondo S."/>
            <person name="Matsumoto T."/>
            <person name="Suzuki Y."/>
            <person name="Yoshikawa H."/>
            <person name="Taylor T.D."/>
            <person name="Sugiyama J."/>
        </authorList>
    </citation>
    <scope>NUCLEOTIDE SEQUENCE [LARGE SCALE GENOMIC DNA]</scope>
    <source>
        <strain evidence="3">CBS 9802 / IAM 14324 / JCM 22182 / KY 12970</strain>
    </source>
</reference>
<dbReference type="STRING" id="764103.G7DUZ3"/>
<protein>
    <submittedName>
        <fullName evidence="2">Uncharacterized protein</fullName>
    </submittedName>
</protein>
<dbReference type="RefSeq" id="XP_014565850.1">
    <property type="nucleotide sequence ID" value="XM_014710364.1"/>
</dbReference>
<keyword evidence="1" id="KW-0812">Transmembrane</keyword>
<keyword evidence="3" id="KW-1185">Reference proteome</keyword>
<organism evidence="2 3">
    <name type="scientific">Mixia osmundae (strain CBS 9802 / IAM 14324 / JCM 22182 / KY 12970)</name>
    <dbReference type="NCBI Taxonomy" id="764103"/>
    <lineage>
        <taxon>Eukaryota</taxon>
        <taxon>Fungi</taxon>
        <taxon>Dikarya</taxon>
        <taxon>Basidiomycota</taxon>
        <taxon>Pucciniomycotina</taxon>
        <taxon>Mixiomycetes</taxon>
        <taxon>Mixiales</taxon>
        <taxon>Mixiaceae</taxon>
        <taxon>Mixia</taxon>
    </lineage>
</organism>
<comment type="caution">
    <text evidence="2">The sequence shown here is derived from an EMBL/GenBank/DDBJ whole genome shotgun (WGS) entry which is preliminary data.</text>
</comment>
<dbReference type="HOGENOM" id="CLU_622689_0_0_1"/>
<keyword evidence="1" id="KW-1133">Transmembrane helix</keyword>
<keyword evidence="1" id="KW-0472">Membrane</keyword>
<dbReference type="Proteomes" id="UP000009131">
    <property type="component" value="Unassembled WGS sequence"/>
</dbReference>
<dbReference type="eggNOG" id="ENOG502SCT6">
    <property type="taxonomic scope" value="Eukaryota"/>
</dbReference>
<name>G7DUZ3_MIXOS</name>
<dbReference type="OrthoDB" id="5350757at2759"/>
<evidence type="ECO:0000313" key="3">
    <source>
        <dbReference type="Proteomes" id="UP000009131"/>
    </source>
</evidence>
<dbReference type="InParanoid" id="G7DUZ3"/>